<dbReference type="Proteomes" id="UP000095286">
    <property type="component" value="Unplaced"/>
</dbReference>
<organism evidence="1 2">
    <name type="scientific">Rhabditophanes sp. KR3021</name>
    <dbReference type="NCBI Taxonomy" id="114890"/>
    <lineage>
        <taxon>Eukaryota</taxon>
        <taxon>Metazoa</taxon>
        <taxon>Ecdysozoa</taxon>
        <taxon>Nematoda</taxon>
        <taxon>Chromadorea</taxon>
        <taxon>Rhabditida</taxon>
        <taxon>Tylenchina</taxon>
        <taxon>Panagrolaimomorpha</taxon>
        <taxon>Strongyloidoidea</taxon>
        <taxon>Alloionematidae</taxon>
        <taxon>Rhabditophanes</taxon>
    </lineage>
</organism>
<proteinExistence type="predicted"/>
<protein>
    <submittedName>
        <fullName evidence="2">Optic atrophy 3 protein homolog</fullName>
    </submittedName>
</protein>
<evidence type="ECO:0000313" key="1">
    <source>
        <dbReference type="Proteomes" id="UP000095286"/>
    </source>
</evidence>
<accession>A0AC35TVR1</accession>
<name>A0AC35TVR1_9BILA</name>
<dbReference type="WBParaSite" id="RSKR_0000510100.1">
    <property type="protein sequence ID" value="RSKR_0000510100.1"/>
    <property type="gene ID" value="RSKR_0000510100"/>
</dbReference>
<evidence type="ECO:0000313" key="2">
    <source>
        <dbReference type="WBParaSite" id="RSKR_0000510100.1"/>
    </source>
</evidence>
<reference evidence="2" key="1">
    <citation type="submission" date="2016-11" db="UniProtKB">
        <authorList>
            <consortium name="WormBaseParasite"/>
        </authorList>
    </citation>
    <scope>IDENTIFICATION</scope>
    <source>
        <strain evidence="2">KR3021</strain>
    </source>
</reference>
<sequence length="181" mass="20589">MGLPIIQVFMIMARQMSKPVAERIINYGKSHPVFRDKLLVPVGRSIIKVTRKLTHMRLGLKQSGEIAQIPEREALEQASDVIQQVVIFTYSLSVFAAYYVYSNSNPPPPPLTKDEFAAHHEQLLNHHASLTEQVKELESRLLWLGKNTRVRDENAWNKLNTSSVTAIVKKHESVIHGEEVK</sequence>